<gene>
    <name evidence="3" type="ORF">SAMN05444126_11746</name>
</gene>
<proteinExistence type="predicted"/>
<dbReference type="Gene3D" id="3.30.750.24">
    <property type="entry name" value="STAS domain"/>
    <property type="match status" value="1"/>
</dbReference>
<evidence type="ECO:0000313" key="4">
    <source>
        <dbReference type="Proteomes" id="UP000199318"/>
    </source>
</evidence>
<evidence type="ECO:0000259" key="2">
    <source>
        <dbReference type="PROSITE" id="PS50801"/>
    </source>
</evidence>
<dbReference type="CDD" id="cd07041">
    <property type="entry name" value="STAS_RsbR_RsbS_like"/>
    <property type="match status" value="1"/>
</dbReference>
<evidence type="ECO:0000256" key="1">
    <source>
        <dbReference type="SAM" id="Coils"/>
    </source>
</evidence>
<sequence>MQQVKSPWPFPIFKVDKKLTVIEQSSDAQRLFGQVSSLQSLLAEGSREKAASFISSEGDHGPVELYMYNKEGEMTLVDGYMSKENDLQVHLMVIEKDSKIKQVSDRLTELRKELERKNEELLDEKERAEKMLAENQRLSAPFIEVSKGVGLTPLFGEIDQDKMIVVTQHLLERANETKSKQVIIDVTALDTLDIEGVKALEKLFVSLDVMGVNVTVSGIQTEQAKSMQLMNTNASVRYISSLEKVFSYQSS</sequence>
<evidence type="ECO:0000313" key="3">
    <source>
        <dbReference type="EMBL" id="SES15718.1"/>
    </source>
</evidence>
<dbReference type="InterPro" id="IPR002645">
    <property type="entry name" value="STAS_dom"/>
</dbReference>
<keyword evidence="4" id="KW-1185">Reference proteome</keyword>
<reference evidence="4" key="1">
    <citation type="submission" date="2016-10" db="EMBL/GenBank/DDBJ databases">
        <authorList>
            <person name="de Groot N.N."/>
        </authorList>
    </citation>
    <scope>NUCLEOTIDE SEQUENCE [LARGE SCALE GENOMIC DNA]</scope>
    <source>
        <strain evidence="4">10nlg</strain>
    </source>
</reference>
<dbReference type="Proteomes" id="UP000199318">
    <property type="component" value="Unassembled WGS sequence"/>
</dbReference>
<dbReference type="SUPFAM" id="SSF52091">
    <property type="entry name" value="SpoIIaa-like"/>
    <property type="match status" value="1"/>
</dbReference>
<name>A0A1H9V2A6_9BACI</name>
<dbReference type="Pfam" id="PF01740">
    <property type="entry name" value="STAS"/>
    <property type="match status" value="1"/>
</dbReference>
<dbReference type="EMBL" id="FOGV01000017">
    <property type="protein sequence ID" value="SES15718.1"/>
    <property type="molecule type" value="Genomic_DNA"/>
</dbReference>
<feature type="domain" description="STAS" evidence="2">
    <location>
        <begin position="139"/>
        <end position="251"/>
    </location>
</feature>
<protein>
    <submittedName>
        <fullName evidence="3">RsbT co-antagonist protein RsbR</fullName>
    </submittedName>
</protein>
<organism evidence="3 4">
    <name type="scientific">Salisediminibacterium halotolerans</name>
    <dbReference type="NCBI Taxonomy" id="517425"/>
    <lineage>
        <taxon>Bacteria</taxon>
        <taxon>Bacillati</taxon>
        <taxon>Bacillota</taxon>
        <taxon>Bacilli</taxon>
        <taxon>Bacillales</taxon>
        <taxon>Bacillaceae</taxon>
        <taxon>Salisediminibacterium</taxon>
    </lineage>
</organism>
<accession>A0A1H9V2A6</accession>
<comment type="caution">
    <text evidence="3">The sequence shown here is derived from an EMBL/GenBank/DDBJ whole genome shotgun (WGS) entry which is preliminary data.</text>
</comment>
<dbReference type="PANTHER" id="PTHR33745">
    <property type="entry name" value="RSBT ANTAGONIST PROTEIN RSBS-RELATED"/>
    <property type="match status" value="1"/>
</dbReference>
<dbReference type="InterPro" id="IPR036513">
    <property type="entry name" value="STAS_dom_sf"/>
</dbReference>
<dbReference type="PROSITE" id="PS50801">
    <property type="entry name" value="STAS"/>
    <property type="match status" value="1"/>
</dbReference>
<dbReference type="AlphaFoldDB" id="A0A1H9V2A6"/>
<dbReference type="InterPro" id="IPR051932">
    <property type="entry name" value="Bact_StressResp_Reg"/>
</dbReference>
<dbReference type="PANTHER" id="PTHR33745:SF1">
    <property type="entry name" value="RSBT ANTAGONIST PROTEIN RSBS"/>
    <property type="match status" value="1"/>
</dbReference>
<dbReference type="STRING" id="1464123.SAMN05444126_11746"/>
<dbReference type="RefSeq" id="WP_177169715.1">
    <property type="nucleotide sequence ID" value="NZ_FOGV01000017.1"/>
</dbReference>
<keyword evidence="1" id="KW-0175">Coiled coil</keyword>
<feature type="coiled-coil region" evidence="1">
    <location>
        <begin position="93"/>
        <end position="138"/>
    </location>
</feature>